<evidence type="ECO:0000313" key="1">
    <source>
        <dbReference type="EMBL" id="GEU74321.1"/>
    </source>
</evidence>
<comment type="caution">
    <text evidence="1">The sequence shown here is derived from an EMBL/GenBank/DDBJ whole genome shotgun (WGS) entry which is preliminary data.</text>
</comment>
<gene>
    <name evidence="1" type="ORF">Tci_046299</name>
</gene>
<reference evidence="1" key="1">
    <citation type="journal article" date="2019" name="Sci. Rep.">
        <title>Draft genome of Tanacetum cinerariifolium, the natural source of mosquito coil.</title>
        <authorList>
            <person name="Yamashiro T."/>
            <person name="Shiraishi A."/>
            <person name="Satake H."/>
            <person name="Nakayama K."/>
        </authorList>
    </citation>
    <scope>NUCLEOTIDE SEQUENCE</scope>
</reference>
<accession>A0A6L2MK13</accession>
<evidence type="ECO:0008006" key="2">
    <source>
        <dbReference type="Google" id="ProtNLM"/>
    </source>
</evidence>
<protein>
    <recommendedName>
        <fullName evidence="2">Transposase (Putative), gypsy type</fullName>
    </recommendedName>
</protein>
<organism evidence="1">
    <name type="scientific">Tanacetum cinerariifolium</name>
    <name type="common">Dalmatian daisy</name>
    <name type="synonym">Chrysanthemum cinerariifolium</name>
    <dbReference type="NCBI Taxonomy" id="118510"/>
    <lineage>
        <taxon>Eukaryota</taxon>
        <taxon>Viridiplantae</taxon>
        <taxon>Streptophyta</taxon>
        <taxon>Embryophyta</taxon>
        <taxon>Tracheophyta</taxon>
        <taxon>Spermatophyta</taxon>
        <taxon>Magnoliopsida</taxon>
        <taxon>eudicotyledons</taxon>
        <taxon>Gunneridae</taxon>
        <taxon>Pentapetalae</taxon>
        <taxon>asterids</taxon>
        <taxon>campanulids</taxon>
        <taxon>Asterales</taxon>
        <taxon>Asteraceae</taxon>
        <taxon>Asteroideae</taxon>
        <taxon>Anthemideae</taxon>
        <taxon>Anthemidinae</taxon>
        <taxon>Tanacetum</taxon>
    </lineage>
</organism>
<name>A0A6L2MK13_TANCI</name>
<dbReference type="AlphaFoldDB" id="A0A6L2MK13"/>
<proteinExistence type="predicted"/>
<sequence>MDVKCVLSQKAFDAFCEKFHIPEEVHPVLPNRGDTIHERPAGKIVLYTRFFNFANFRLPLSTFLVDILSKRSDNVPVYYTKPFDSLKNWNDHFFWVIVHTAKKATRDPALVAAEFNLQDYATLVAHPSPFQKFPEEFLCLVGLSRHYILDEETYPRFMHKNGEGGDGSLCFHSYSGSYLIAPDRVDSELETSIDRLFYEGGSGSQAGKGGSTGVEEGTNVQPVIEATSIVTEDVAPLQPRRQMKRKTVVAYAGGSLHPPKKLWEDHGTSSGPSVVGKSRSVVQRLLVGAVLNVEVRDEPIPTLPFVTSSVSATLEHEGGDHIDSAEVDSLVKSFVLVMTNFTITTSTADPVVVVKKKIVKPSLFVVDSSSAGGVDHNAVNIPRWSVTNGSRLDDGRVCREMVDEFALPTFFASVRGMKHNQLFTEFNVRAAHQMSLSAVVRMRAEYNIKEKRRLKFAIEEKDELLKARDREIENIKSHIVLKKAEATEAIRLCDEASNFVAVEKSLRDEVNIVNELNTILEKERDALDVKVADLEASTVIKEREMTNLSAQLTFVKSHNDILVDQVSSSRLQEKLSNYENLTERLKEFQDAQLKVMNAKFDKLYVDFVEMALHLDERFYHHLLTTISGRRWLLTHGMKLAITKCLHSPKYISALGAAIGKAIEKGMQDRLSAGITHGMEETLAERLGLTESQPHVDQLMVHIHHLPDQVVVGASALLLALNVSSSRVWKINENIANHSLALRDVFVLLAEPLSATALTDTKGTSNIISATANTTMALSTTSASTIIVAPISVDDYEVTGTDDQAGANGNANPFPNVDDAKLNIPFTFITSYGPSHLRPSFPVSSARLASLLRYTSFTYCCFFSPFFQEIEFDFQTSLFCTKSTFVVLSVGMPISARITASVLYVNENGVSLLLDFIIVRESESADDMVKVALLGAKGKMDGCDDDWMLLTKVTQQAHIC</sequence>
<dbReference type="PANTHER" id="PTHR31099:SF41">
    <property type="entry name" value="TRANSPOSASE (PUTATIVE), GYPSY TYPE-RELATED"/>
    <property type="match status" value="1"/>
</dbReference>
<dbReference type="EMBL" id="BKCJ010006863">
    <property type="protein sequence ID" value="GEU74321.1"/>
    <property type="molecule type" value="Genomic_DNA"/>
</dbReference>
<dbReference type="PANTHER" id="PTHR31099">
    <property type="entry name" value="OS06G0165300 PROTEIN"/>
    <property type="match status" value="1"/>
</dbReference>